<evidence type="ECO:0000256" key="1">
    <source>
        <dbReference type="ARBA" id="ARBA00004123"/>
    </source>
</evidence>
<dbReference type="HOGENOM" id="CLU_1042825_0_0_1"/>
<dbReference type="PANTHER" id="PTHR46910:SF37">
    <property type="entry name" value="ZN(II)2CYS6 TRANSCRIPTION FACTOR (EUROFUNG)"/>
    <property type="match status" value="1"/>
</dbReference>
<dbReference type="PROSITE" id="PS00463">
    <property type="entry name" value="ZN2_CY6_FUNGAL_1"/>
    <property type="match status" value="1"/>
</dbReference>
<evidence type="ECO:0000256" key="2">
    <source>
        <dbReference type="ARBA" id="ARBA00023015"/>
    </source>
</evidence>
<keyword evidence="5" id="KW-0539">Nucleus</keyword>
<dbReference type="PANTHER" id="PTHR46910">
    <property type="entry name" value="TRANSCRIPTION FACTOR PDR1"/>
    <property type="match status" value="1"/>
</dbReference>
<dbReference type="InterPro" id="IPR050987">
    <property type="entry name" value="AtrR-like"/>
</dbReference>
<dbReference type="SUPFAM" id="SSF57701">
    <property type="entry name" value="Zn2/Cys6 DNA-binding domain"/>
    <property type="match status" value="1"/>
</dbReference>
<dbReference type="InterPro" id="IPR036864">
    <property type="entry name" value="Zn2-C6_fun-type_DNA-bd_sf"/>
</dbReference>
<dbReference type="Pfam" id="PF00172">
    <property type="entry name" value="Zn_clus"/>
    <property type="match status" value="1"/>
</dbReference>
<gene>
    <name evidence="8" type="ORF">BN7_768</name>
</gene>
<feature type="domain" description="Zn(2)-C6 fungal-type" evidence="7">
    <location>
        <begin position="39"/>
        <end position="68"/>
    </location>
</feature>
<comment type="caution">
    <text evidence="8">The sequence shown here is derived from an EMBL/GenBank/DDBJ whole genome shotgun (WGS) entry which is preliminary data.</text>
</comment>
<dbReference type="InterPro" id="IPR001138">
    <property type="entry name" value="Zn2Cys6_DnaBD"/>
</dbReference>
<feature type="region of interest" description="Disordered" evidence="6">
    <location>
        <begin position="119"/>
        <end position="163"/>
    </location>
</feature>
<dbReference type="GO" id="GO:0045944">
    <property type="term" value="P:positive regulation of transcription by RNA polymerase II"/>
    <property type="evidence" value="ECO:0007669"/>
    <property type="project" value="UniProtKB-ARBA"/>
</dbReference>
<dbReference type="CDD" id="cd00067">
    <property type="entry name" value="GAL4"/>
    <property type="match status" value="1"/>
</dbReference>
<dbReference type="GO" id="GO:0008270">
    <property type="term" value="F:zinc ion binding"/>
    <property type="evidence" value="ECO:0007669"/>
    <property type="project" value="InterPro"/>
</dbReference>
<evidence type="ECO:0000313" key="9">
    <source>
        <dbReference type="Proteomes" id="UP000009328"/>
    </source>
</evidence>
<evidence type="ECO:0000256" key="6">
    <source>
        <dbReference type="SAM" id="MobiDB-lite"/>
    </source>
</evidence>
<accession>K0KE89</accession>
<dbReference type="EMBL" id="CAIF01000013">
    <property type="protein sequence ID" value="CCH41231.1"/>
    <property type="molecule type" value="Genomic_DNA"/>
</dbReference>
<evidence type="ECO:0000256" key="3">
    <source>
        <dbReference type="ARBA" id="ARBA00023125"/>
    </source>
</evidence>
<feature type="compositionally biased region" description="Acidic residues" evidence="6">
    <location>
        <begin position="143"/>
        <end position="157"/>
    </location>
</feature>
<dbReference type="Proteomes" id="UP000009328">
    <property type="component" value="Unassembled WGS sequence"/>
</dbReference>
<sequence>MSRYQRQKQTSSSSSTTSPTMSDTGNESYPTIRRRISKACNYCRQRKIKCNGSSPCLNCKNHHIECAYSKTIRKKKKTTTKKLTLQELEKRVNKMDQKFDLLNDKVSMILELLSKNGIKQHSHNHKESEIKQVEQATTSELVSSDEEYEEDEELEQEDHEHVLSPLSEYSQSTNSDSISSNEQPEEPIIKNEEIDTTMFQSDLLANVNNYSLDQISTQIPGFTEGQTQFDLIGMNGLNGLNGFKDQLNYLYDSNQLTNTNLDSNDVF</sequence>
<organism evidence="8 9">
    <name type="scientific">Wickerhamomyces ciferrii (strain ATCC 14091 / BCRC 22168 / CBS 111 / JCM 3599 / NBRC 0793 / NRRL Y-1031 F-60-10)</name>
    <name type="common">Yeast</name>
    <name type="synonym">Pichia ciferrii</name>
    <dbReference type="NCBI Taxonomy" id="1206466"/>
    <lineage>
        <taxon>Eukaryota</taxon>
        <taxon>Fungi</taxon>
        <taxon>Dikarya</taxon>
        <taxon>Ascomycota</taxon>
        <taxon>Saccharomycotina</taxon>
        <taxon>Saccharomycetes</taxon>
        <taxon>Phaffomycetales</taxon>
        <taxon>Wickerhamomycetaceae</taxon>
        <taxon>Wickerhamomyces</taxon>
    </lineage>
</organism>
<proteinExistence type="predicted"/>
<evidence type="ECO:0000259" key="7">
    <source>
        <dbReference type="PROSITE" id="PS50048"/>
    </source>
</evidence>
<dbReference type="PROSITE" id="PS50048">
    <property type="entry name" value="ZN2_CY6_FUNGAL_2"/>
    <property type="match status" value="1"/>
</dbReference>
<protein>
    <recommendedName>
        <fullName evidence="7">Zn(2)-C6 fungal-type domain-containing protein</fullName>
    </recommendedName>
</protein>
<dbReference type="InParanoid" id="K0KE89"/>
<keyword evidence="2" id="KW-0805">Transcription regulation</keyword>
<dbReference type="SMART" id="SM00066">
    <property type="entry name" value="GAL4"/>
    <property type="match status" value="1"/>
</dbReference>
<reference evidence="8 9" key="1">
    <citation type="journal article" date="2012" name="Eukaryot. Cell">
        <title>Draft genome sequence of Wickerhamomyces ciferrii NRRL Y-1031 F-60-10.</title>
        <authorList>
            <person name="Schneider J."/>
            <person name="Andrea H."/>
            <person name="Blom J."/>
            <person name="Jaenicke S."/>
            <person name="Ruckert C."/>
            <person name="Schorsch C."/>
            <person name="Szczepanowski R."/>
            <person name="Farwick M."/>
            <person name="Goesmann A."/>
            <person name="Puhler A."/>
            <person name="Schaffer S."/>
            <person name="Tauch A."/>
            <person name="Kohler T."/>
            <person name="Brinkrolf K."/>
        </authorList>
    </citation>
    <scope>NUCLEOTIDE SEQUENCE [LARGE SCALE GENOMIC DNA]</scope>
    <source>
        <strain evidence="9">ATCC 14091 / BCRC 22168 / CBS 111 / JCM 3599 / NBRC 0793 / NRRL Y-1031 F-60-10</strain>
    </source>
</reference>
<evidence type="ECO:0000256" key="4">
    <source>
        <dbReference type="ARBA" id="ARBA00023163"/>
    </source>
</evidence>
<keyword evidence="9" id="KW-1185">Reference proteome</keyword>
<evidence type="ECO:0000313" key="8">
    <source>
        <dbReference type="EMBL" id="CCH41231.1"/>
    </source>
</evidence>
<dbReference type="GO" id="GO:0003677">
    <property type="term" value="F:DNA binding"/>
    <property type="evidence" value="ECO:0007669"/>
    <property type="project" value="UniProtKB-KW"/>
</dbReference>
<feature type="compositionally biased region" description="Low complexity" evidence="6">
    <location>
        <begin position="10"/>
        <end position="24"/>
    </location>
</feature>
<keyword evidence="4" id="KW-0804">Transcription</keyword>
<dbReference type="GO" id="GO:0000981">
    <property type="term" value="F:DNA-binding transcription factor activity, RNA polymerase II-specific"/>
    <property type="evidence" value="ECO:0007669"/>
    <property type="project" value="InterPro"/>
</dbReference>
<dbReference type="AlphaFoldDB" id="K0KE89"/>
<evidence type="ECO:0000256" key="5">
    <source>
        <dbReference type="ARBA" id="ARBA00023242"/>
    </source>
</evidence>
<dbReference type="GO" id="GO:0005634">
    <property type="term" value="C:nucleus"/>
    <property type="evidence" value="ECO:0007669"/>
    <property type="project" value="UniProtKB-SubCell"/>
</dbReference>
<dbReference type="STRING" id="1206466.K0KE89"/>
<dbReference type="Gene3D" id="4.10.240.10">
    <property type="entry name" value="Zn(2)-C6 fungal-type DNA-binding domain"/>
    <property type="match status" value="1"/>
</dbReference>
<feature type="region of interest" description="Disordered" evidence="6">
    <location>
        <begin position="1"/>
        <end position="30"/>
    </location>
</feature>
<name>K0KE89_WICCF</name>
<comment type="subcellular location">
    <subcellularLocation>
        <location evidence="1">Nucleus</location>
    </subcellularLocation>
</comment>
<keyword evidence="3" id="KW-0238">DNA-binding</keyword>